<evidence type="ECO:0000313" key="3">
    <source>
        <dbReference type="Proteomes" id="UP000466345"/>
    </source>
</evidence>
<comment type="caution">
    <text evidence="2">The sequence shown here is derived from an EMBL/GenBank/DDBJ whole genome shotgun (WGS) entry which is preliminary data.</text>
</comment>
<dbReference type="PANTHER" id="PTHR42305">
    <property type="entry name" value="MEMBRANE PROTEIN RV1733C-RELATED"/>
    <property type="match status" value="1"/>
</dbReference>
<keyword evidence="1" id="KW-0472">Membrane</keyword>
<keyword evidence="1" id="KW-1133">Transmembrane helix</keyword>
<dbReference type="Proteomes" id="UP000466345">
    <property type="component" value="Unassembled WGS sequence"/>
</dbReference>
<evidence type="ECO:0000313" key="2">
    <source>
        <dbReference type="EMBL" id="MQY12099.1"/>
    </source>
</evidence>
<keyword evidence="1" id="KW-0812">Transmembrane</keyword>
<feature type="transmembrane region" description="Helical" evidence="1">
    <location>
        <begin position="21"/>
        <end position="45"/>
    </location>
</feature>
<dbReference type="PANTHER" id="PTHR42305:SF1">
    <property type="entry name" value="MEMBRANE PROTEIN RV1733C-RELATED"/>
    <property type="match status" value="1"/>
</dbReference>
<gene>
    <name evidence="2" type="ORF">SRB5_22290</name>
</gene>
<keyword evidence="3" id="KW-1185">Reference proteome</keyword>
<name>A0A7K0CF52_9ACTN</name>
<evidence type="ECO:0000256" key="1">
    <source>
        <dbReference type="SAM" id="Phobius"/>
    </source>
</evidence>
<dbReference type="RefSeq" id="WP_153451449.1">
    <property type="nucleotide sequence ID" value="NZ_WEGJ01000005.1"/>
</dbReference>
<accession>A0A7K0CF52</accession>
<dbReference type="EMBL" id="WEGJ01000005">
    <property type="protein sequence ID" value="MQY12099.1"/>
    <property type="molecule type" value="Genomic_DNA"/>
</dbReference>
<dbReference type="OrthoDB" id="4213157at2"/>
<feature type="transmembrane region" description="Helical" evidence="1">
    <location>
        <begin position="139"/>
        <end position="159"/>
    </location>
</feature>
<sequence>MKTRLLMWRWRSNPLRRRSDVLEAWIVLAAALFAVVAGGSAGIAAGSGVHDYLLAQAKDRRQVGAVLVGDPETSRPGADEVHRSRERATVRWTAADGSEVTATARVPRGLREGDRARVWTDTARQRIATPPPGAFDAGLQGVLAGVSSAAVIVALAWLARRVAGVRLDRARLRTWECEWARVGPEWRRKRGTW</sequence>
<reference evidence="2 3" key="1">
    <citation type="submission" date="2019-10" db="EMBL/GenBank/DDBJ databases">
        <title>Streptomyces smaragdinus sp. nov. and Streptomyces fabii sp. nov., isolated from the gut of fungus growing-termite Macrotermes natalensis.</title>
        <authorList>
            <person name="Schwitalla J."/>
            <person name="Benndorf R."/>
            <person name="Martin K."/>
            <person name="De Beer W."/>
            <person name="Kaster A.-K."/>
            <person name="Vollmers J."/>
            <person name="Poulsen M."/>
            <person name="Beemelmanns C."/>
        </authorList>
    </citation>
    <scope>NUCLEOTIDE SEQUENCE [LARGE SCALE GENOMIC DNA]</scope>
    <source>
        <strain evidence="2 3">RB5</strain>
    </source>
</reference>
<organism evidence="2 3">
    <name type="scientific">Streptomyces smaragdinus</name>
    <dbReference type="NCBI Taxonomy" id="2585196"/>
    <lineage>
        <taxon>Bacteria</taxon>
        <taxon>Bacillati</taxon>
        <taxon>Actinomycetota</taxon>
        <taxon>Actinomycetes</taxon>
        <taxon>Kitasatosporales</taxon>
        <taxon>Streptomycetaceae</taxon>
        <taxon>Streptomyces</taxon>
    </lineage>
</organism>
<protein>
    <recommendedName>
        <fullName evidence="4">Integral membrane protein</fullName>
    </recommendedName>
</protein>
<evidence type="ECO:0008006" key="4">
    <source>
        <dbReference type="Google" id="ProtNLM"/>
    </source>
</evidence>
<dbReference type="InterPro" id="IPR039708">
    <property type="entry name" value="MT1774/Rv1733c-like"/>
</dbReference>
<dbReference type="AlphaFoldDB" id="A0A7K0CF52"/>
<proteinExistence type="predicted"/>